<keyword evidence="3" id="KW-1185">Reference proteome</keyword>
<dbReference type="Proteomes" id="UP000765509">
    <property type="component" value="Unassembled WGS sequence"/>
</dbReference>
<reference evidence="2" key="1">
    <citation type="submission" date="2021-03" db="EMBL/GenBank/DDBJ databases">
        <title>Draft genome sequence of rust myrtle Austropuccinia psidii MF-1, a brazilian biotype.</title>
        <authorList>
            <person name="Quecine M.C."/>
            <person name="Pachon D.M.R."/>
            <person name="Bonatelli M.L."/>
            <person name="Correr F.H."/>
            <person name="Franceschini L.M."/>
            <person name="Leite T.F."/>
            <person name="Margarido G.R.A."/>
            <person name="Almeida C.A."/>
            <person name="Ferrarezi J.A."/>
            <person name="Labate C.A."/>
        </authorList>
    </citation>
    <scope>NUCLEOTIDE SEQUENCE</scope>
    <source>
        <strain evidence="2">MF-1</strain>
    </source>
</reference>
<evidence type="ECO:0000313" key="3">
    <source>
        <dbReference type="Proteomes" id="UP000765509"/>
    </source>
</evidence>
<protein>
    <recommendedName>
        <fullName evidence="1">Tf2-1-like SH3-like domain-containing protein</fullName>
    </recommendedName>
</protein>
<organism evidence="2 3">
    <name type="scientific">Austropuccinia psidii MF-1</name>
    <dbReference type="NCBI Taxonomy" id="1389203"/>
    <lineage>
        <taxon>Eukaryota</taxon>
        <taxon>Fungi</taxon>
        <taxon>Dikarya</taxon>
        <taxon>Basidiomycota</taxon>
        <taxon>Pucciniomycotina</taxon>
        <taxon>Pucciniomycetes</taxon>
        <taxon>Pucciniales</taxon>
        <taxon>Sphaerophragmiaceae</taxon>
        <taxon>Austropuccinia</taxon>
    </lineage>
</organism>
<proteinExistence type="predicted"/>
<feature type="domain" description="Tf2-1-like SH3-like" evidence="1">
    <location>
        <begin position="17"/>
        <end position="78"/>
    </location>
</feature>
<dbReference type="Pfam" id="PF24626">
    <property type="entry name" value="SH3_Tf2-1"/>
    <property type="match status" value="1"/>
</dbReference>
<dbReference type="AlphaFoldDB" id="A0A9Q3EWQ9"/>
<sequence>MKIPLRLTHKVPEFKIGDLVLVSTLNFNSIKGPKKLQYSYVGPLLIVSLHGTNAVQVELSGELENKHPIFPVSLIKPYQPADIKWFPLRNQTPLTVPPVEQSEDKKIKKSLRKGDLGVKSNENILSEIEIQYRKINAWENH</sequence>
<gene>
    <name evidence="2" type="ORF">O181_066228</name>
</gene>
<evidence type="ECO:0000259" key="1">
    <source>
        <dbReference type="Pfam" id="PF24626"/>
    </source>
</evidence>
<dbReference type="EMBL" id="AVOT02032721">
    <property type="protein sequence ID" value="MBW0526513.1"/>
    <property type="molecule type" value="Genomic_DNA"/>
</dbReference>
<comment type="caution">
    <text evidence="2">The sequence shown here is derived from an EMBL/GenBank/DDBJ whole genome shotgun (WGS) entry which is preliminary data.</text>
</comment>
<name>A0A9Q3EWQ9_9BASI</name>
<dbReference type="InterPro" id="IPR056924">
    <property type="entry name" value="SH3_Tf2-1"/>
</dbReference>
<evidence type="ECO:0000313" key="2">
    <source>
        <dbReference type="EMBL" id="MBW0526513.1"/>
    </source>
</evidence>
<accession>A0A9Q3EWQ9</accession>